<dbReference type="UniPathway" id="UPA00665"/>
<evidence type="ECO:0000256" key="4">
    <source>
        <dbReference type="ARBA" id="ARBA00022692"/>
    </source>
</evidence>
<comment type="caution">
    <text evidence="9">Lacks conserved residue(s) required for the propagation of feature annotation.</text>
</comment>
<dbReference type="GO" id="GO:0005886">
    <property type="term" value="C:plasma membrane"/>
    <property type="evidence" value="ECO:0007669"/>
    <property type="project" value="UniProtKB-SubCell"/>
</dbReference>
<comment type="catalytic activity">
    <reaction evidence="9">
        <text>Release of signal peptides from bacterial membrane prolipoproteins. Hydrolyzes -Xaa-Yaa-Zaa-|-(S,diacylglyceryl)Cys-, in which Xaa is hydrophobic (preferably Leu), and Yaa (Ala or Ser) and Zaa (Gly or Ala) have small, neutral side chains.</text>
        <dbReference type="EC" id="3.4.23.36"/>
    </reaction>
</comment>
<keyword evidence="6 9" id="KW-0378">Hydrolase</keyword>
<feature type="transmembrane region" description="Helical" evidence="9">
    <location>
        <begin position="89"/>
        <end position="111"/>
    </location>
</feature>
<feature type="transmembrane region" description="Helical" evidence="9">
    <location>
        <begin position="123"/>
        <end position="147"/>
    </location>
</feature>
<dbReference type="PRINTS" id="PR00781">
    <property type="entry name" value="LIPOSIGPTASE"/>
</dbReference>
<keyword evidence="7 9" id="KW-1133">Transmembrane helix</keyword>
<dbReference type="PANTHER" id="PTHR33695">
    <property type="entry name" value="LIPOPROTEIN SIGNAL PEPTIDASE"/>
    <property type="match status" value="1"/>
</dbReference>
<comment type="function">
    <text evidence="9">This protein specifically catalyzes the removal of signal peptides from prolipoproteins.</text>
</comment>
<keyword evidence="12" id="KW-1185">Reference proteome</keyword>
<evidence type="ECO:0000256" key="5">
    <source>
        <dbReference type="ARBA" id="ARBA00022750"/>
    </source>
</evidence>
<keyword evidence="5 9" id="KW-0064">Aspartyl protease</keyword>
<keyword evidence="3 9" id="KW-0645">Protease</keyword>
<proteinExistence type="inferred from homology"/>
<dbReference type="EC" id="3.4.23.36" evidence="9"/>
<keyword evidence="8 9" id="KW-0472">Membrane</keyword>
<feature type="transmembrane region" description="Helical" evidence="9">
    <location>
        <begin position="58"/>
        <end position="77"/>
    </location>
</feature>
<accession>A0A850RAF5</accession>
<sequence>MWLYLIIIFGGLGADQLSKWIATKVLTGSQPIFLIPNTLGFLKLHNQGAAYNLLAGQLWFFLLISGVSVLILGYYLIHNYRQRPLLSWGLALLLAGTLGNACDRLFSGYVVDFIYLNLANLPFLNFVCNLADIFITIGVIFLLGSLLKSEDKGY</sequence>
<evidence type="ECO:0000313" key="12">
    <source>
        <dbReference type="Proteomes" id="UP000563523"/>
    </source>
</evidence>
<evidence type="ECO:0000256" key="6">
    <source>
        <dbReference type="ARBA" id="ARBA00022801"/>
    </source>
</evidence>
<name>A0A850RAF5_9LACO</name>
<evidence type="ECO:0000256" key="10">
    <source>
        <dbReference type="RuleBase" id="RU004181"/>
    </source>
</evidence>
<dbReference type="RefSeq" id="WP_176941975.1">
    <property type="nucleotide sequence ID" value="NZ_JABZEC010000001.1"/>
</dbReference>
<dbReference type="GO" id="GO:0006508">
    <property type="term" value="P:proteolysis"/>
    <property type="evidence" value="ECO:0007669"/>
    <property type="project" value="UniProtKB-KW"/>
</dbReference>
<keyword evidence="4 9" id="KW-0812">Transmembrane</keyword>
<protein>
    <recommendedName>
        <fullName evidence="9">Lipoprotein signal peptidase</fullName>
        <ecNumber evidence="9">3.4.23.36</ecNumber>
    </recommendedName>
    <alternativeName>
        <fullName evidence="9">Prolipoprotein signal peptidase</fullName>
    </alternativeName>
    <alternativeName>
        <fullName evidence="9">Signal peptidase II</fullName>
        <shortName evidence="9">SPase II</shortName>
    </alternativeName>
</protein>
<keyword evidence="2 9" id="KW-1003">Cell membrane</keyword>
<organism evidence="11 12">
    <name type="scientific">Bombilactobacillus apium</name>
    <dbReference type="NCBI Taxonomy" id="2675299"/>
    <lineage>
        <taxon>Bacteria</taxon>
        <taxon>Bacillati</taxon>
        <taxon>Bacillota</taxon>
        <taxon>Bacilli</taxon>
        <taxon>Lactobacillales</taxon>
        <taxon>Lactobacillaceae</taxon>
        <taxon>Bombilactobacillus</taxon>
    </lineage>
</organism>
<feature type="active site" evidence="9">
    <location>
        <position position="132"/>
    </location>
</feature>
<evidence type="ECO:0000256" key="3">
    <source>
        <dbReference type="ARBA" id="ARBA00022670"/>
    </source>
</evidence>
<dbReference type="Pfam" id="PF01252">
    <property type="entry name" value="Peptidase_A8"/>
    <property type="match status" value="1"/>
</dbReference>
<reference evidence="11 12" key="1">
    <citation type="submission" date="2020-06" db="EMBL/GenBank/DDBJ databases">
        <authorList>
            <person name="Kang J."/>
        </authorList>
    </citation>
    <scope>NUCLEOTIDE SEQUENCE [LARGE SCALE GENOMIC DNA]</scope>
    <source>
        <strain evidence="11 12">DCY120</strain>
    </source>
</reference>
<comment type="similarity">
    <text evidence="1 9 10">Belongs to the peptidase A8 family.</text>
</comment>
<evidence type="ECO:0000256" key="8">
    <source>
        <dbReference type="ARBA" id="ARBA00023136"/>
    </source>
</evidence>
<dbReference type="InterPro" id="IPR001872">
    <property type="entry name" value="Peptidase_A8"/>
</dbReference>
<dbReference type="HAMAP" id="MF_00161">
    <property type="entry name" value="LspA"/>
    <property type="match status" value="1"/>
</dbReference>
<feature type="active site" evidence="9">
    <location>
        <position position="112"/>
    </location>
</feature>
<comment type="subcellular location">
    <subcellularLocation>
        <location evidence="9">Cell membrane</location>
        <topology evidence="9">Multi-pass membrane protein</topology>
    </subcellularLocation>
</comment>
<dbReference type="Proteomes" id="UP000563523">
    <property type="component" value="Unassembled WGS sequence"/>
</dbReference>
<dbReference type="PANTHER" id="PTHR33695:SF1">
    <property type="entry name" value="LIPOPROTEIN SIGNAL PEPTIDASE"/>
    <property type="match status" value="1"/>
</dbReference>
<evidence type="ECO:0000256" key="7">
    <source>
        <dbReference type="ARBA" id="ARBA00022989"/>
    </source>
</evidence>
<evidence type="ECO:0000256" key="1">
    <source>
        <dbReference type="ARBA" id="ARBA00006139"/>
    </source>
</evidence>
<dbReference type="EMBL" id="JABZEC010000001">
    <property type="protein sequence ID" value="NVY95808.1"/>
    <property type="molecule type" value="Genomic_DNA"/>
</dbReference>
<dbReference type="AlphaFoldDB" id="A0A850RAF5"/>
<evidence type="ECO:0000256" key="2">
    <source>
        <dbReference type="ARBA" id="ARBA00022475"/>
    </source>
</evidence>
<evidence type="ECO:0000256" key="9">
    <source>
        <dbReference type="HAMAP-Rule" id="MF_00161"/>
    </source>
</evidence>
<evidence type="ECO:0000313" key="11">
    <source>
        <dbReference type="EMBL" id="NVY95808.1"/>
    </source>
</evidence>
<comment type="pathway">
    <text evidence="9">Protein modification; lipoprotein biosynthesis (signal peptide cleavage).</text>
</comment>
<dbReference type="NCBIfam" id="TIGR00077">
    <property type="entry name" value="lspA"/>
    <property type="match status" value="1"/>
</dbReference>
<comment type="caution">
    <text evidence="11">The sequence shown here is derived from an EMBL/GenBank/DDBJ whole genome shotgun (WGS) entry which is preliminary data.</text>
</comment>
<gene>
    <name evidence="9 11" type="primary">lspA</name>
    <name evidence="11" type="ORF">HU830_01110</name>
</gene>
<dbReference type="GO" id="GO:0004190">
    <property type="term" value="F:aspartic-type endopeptidase activity"/>
    <property type="evidence" value="ECO:0007669"/>
    <property type="project" value="UniProtKB-UniRule"/>
</dbReference>